<feature type="transmembrane region" description="Helical" evidence="1">
    <location>
        <begin position="174"/>
        <end position="198"/>
    </location>
</feature>
<gene>
    <name evidence="2" type="ORF">C7212DRAFT_24102</name>
</gene>
<feature type="non-terminal residue" evidence="2">
    <location>
        <position position="227"/>
    </location>
</feature>
<evidence type="ECO:0000313" key="3">
    <source>
        <dbReference type="Proteomes" id="UP000246991"/>
    </source>
</evidence>
<evidence type="ECO:0000313" key="2">
    <source>
        <dbReference type="EMBL" id="PWW78197.1"/>
    </source>
</evidence>
<dbReference type="AlphaFoldDB" id="A0A317SXI0"/>
<keyword evidence="1" id="KW-1133">Transmembrane helix</keyword>
<keyword evidence="3" id="KW-1185">Reference proteome</keyword>
<keyword evidence="1" id="KW-0472">Membrane</keyword>
<dbReference type="OrthoDB" id="5379717at2759"/>
<organism evidence="2 3">
    <name type="scientific">Tuber magnatum</name>
    <name type="common">white Piedmont truffle</name>
    <dbReference type="NCBI Taxonomy" id="42249"/>
    <lineage>
        <taxon>Eukaryota</taxon>
        <taxon>Fungi</taxon>
        <taxon>Dikarya</taxon>
        <taxon>Ascomycota</taxon>
        <taxon>Pezizomycotina</taxon>
        <taxon>Pezizomycetes</taxon>
        <taxon>Pezizales</taxon>
        <taxon>Tuberaceae</taxon>
        <taxon>Tuber</taxon>
    </lineage>
</organism>
<dbReference type="EMBL" id="PYWC01000016">
    <property type="protein sequence ID" value="PWW78197.1"/>
    <property type="molecule type" value="Genomic_DNA"/>
</dbReference>
<evidence type="ECO:0000256" key="1">
    <source>
        <dbReference type="SAM" id="Phobius"/>
    </source>
</evidence>
<dbReference type="Proteomes" id="UP000246991">
    <property type="component" value="Unassembled WGS sequence"/>
</dbReference>
<protein>
    <submittedName>
        <fullName evidence="2">Uncharacterized protein</fullName>
    </submittedName>
</protein>
<accession>A0A317SXI0</accession>
<proteinExistence type="predicted"/>
<sequence>MGALVTPPPHPDLVRRATTNYYCTGVMANVQCPTIRGYKGNCVVVSSTGQCCYETDIAKCARGGDCRDFTAGCGTACCTEAFPYCNTEVVPSDAIYPHCEQTRNPTYTNSYYLNGNTPGIGILTATRSDTESGQTSKSARSTSFVVIAPVPSSVSPAVATTSTNSDPEPLSGGAIAGIAVGGAAGLGALALGVFLLFFKKKPATPAPAGNMAEYTQQQHLQQYVLQP</sequence>
<name>A0A317SXI0_9PEZI</name>
<reference evidence="2 3" key="1">
    <citation type="submission" date="2018-03" db="EMBL/GenBank/DDBJ databases">
        <title>Genomes of Pezizomycetes fungi and the evolution of truffles.</title>
        <authorList>
            <person name="Murat C."/>
            <person name="Payen T."/>
            <person name="Noel B."/>
            <person name="Kuo A."/>
            <person name="Martin F.M."/>
        </authorList>
    </citation>
    <scope>NUCLEOTIDE SEQUENCE [LARGE SCALE GENOMIC DNA]</scope>
    <source>
        <strain evidence="2">091103-1</strain>
    </source>
</reference>
<comment type="caution">
    <text evidence="2">The sequence shown here is derived from an EMBL/GenBank/DDBJ whole genome shotgun (WGS) entry which is preliminary data.</text>
</comment>
<keyword evidence="1" id="KW-0812">Transmembrane</keyword>